<sequence>MVTDIPTGLRSEKELKEYFEYYMSRSIPKPSTGMTSSAQPGYLDRSAAFIFNKGVQLISRVFEVRTRSSTNDTTDTEVDTKQASHDAPVIERVILVRNMTELATLLGRREEVLRYLETAHIKLARNALEAVDEIVNAPKPTVIRSVASRVSFGLISRGSPTGSLDVERATDREVETEDRMRLLVRTLSPYLPEHKPRPSIAQCLRSLFFPHPTTNPDPSVGEPQKSGRQPERKTVWEALLSLPRSTLDTYQPLIHLSALFRGKTVPAIDYYTAKLNLLTGLITEERSLPPHEFTPMSTAFVTFADPVDARRASKYLAVHPNNPVSVCLASMAPSYEDLDWTRLMKSTYYMEFVKDWVVDLGVWGFTIFWVFPVSSIVGLVSIQNIGAFWPALKNYLDVHEWQSEVLESLVPTVLVALLSLLIPLLLLLIAKKAQTIVTLSALHDRIMARYYKFLIVNVLVFFCVGTTALQSFLVSFQSVAGNQLIQGLSMLAGVSGSYQALNWSLIRIVVIFNMGIHGGLEIALFGLPLLLYPSTKHQVTPRKRAVGIRPRTYNFYYWLPNHLLVIHVLLLFAVLNPLVLPFGLLYFCVEAVVVKNQLLHVYAKNYEGNGQTLLIRLIRYSLDGLTLAQSAFLAYMAVLKQKANVGVSAVLIILTVFMKIILTRFCRAKFERDDLLEAQIMRGSSALDDSPPLPEYPNEEAKGEKGKLPEGRSRIQHWTWKLSNRVGMSYRTIIHRQHNHQRPSNPFTHPYAESTIPTEPCSSTAELLTKINTTASTAMVTGEPLQESPTEEDPRPFQGDTRSTLVVSHPPHPVWDDDSSPDIPYDNPYYTRPISNTLWLPRDPLGILHLDDTIDLRMALTSESSGGKLGGWHEDEFLCSAISSAFVTSFGSVDGEFESIQLPQHAEDGEVLEPPPSGTSRTGTVERPRTADDGARKPSLPPPRRPSHASELGDQASNSDFQRTSPLRERQSSTGFRSFSLGVDAPAARPVPSHLPISDTMHWRQRSSSVDTPSMDPLSTSRSQFSAGSQGLRSIIRSQTIVVPNSATSQADQSMISTREVVVSEAIAEEQIAAQRRQRQEAADEVKAKEPRSWLTSWLYAKG</sequence>
<dbReference type="Proteomes" id="UP000008370">
    <property type="component" value="Unassembled WGS sequence"/>
</dbReference>
<dbReference type="InterPro" id="IPR045122">
    <property type="entry name" value="Csc1-like"/>
</dbReference>
<dbReference type="HOGENOM" id="CLU_002081_0_0_1"/>
<dbReference type="InParanoid" id="K5UPV4"/>
<protein>
    <recommendedName>
        <fullName evidence="7">CSC1/OSCA1-like 7TM region domain-containing protein</fullName>
    </recommendedName>
</protein>
<feature type="compositionally biased region" description="Polar residues" evidence="1">
    <location>
        <begin position="955"/>
        <end position="965"/>
    </location>
</feature>
<dbReference type="EMBL" id="JH930476">
    <property type="protein sequence ID" value="EKM51821.1"/>
    <property type="molecule type" value="Genomic_DNA"/>
</dbReference>
<evidence type="ECO:0000259" key="3">
    <source>
        <dbReference type="Pfam" id="PF02714"/>
    </source>
</evidence>
<dbReference type="AlphaFoldDB" id="K5UPV4"/>
<dbReference type="PANTHER" id="PTHR13018:SF139">
    <property type="entry name" value="PHOSPHATE METABOLISM PROTEIN 7"/>
    <property type="match status" value="1"/>
</dbReference>
<feature type="domain" description="CSC1/OSCA1-like cytosolic" evidence="4">
    <location>
        <begin position="84"/>
        <end position="340"/>
    </location>
</feature>
<feature type="domain" description="CSC1/OSCA1-like 7TM region" evidence="3">
    <location>
        <begin position="356"/>
        <end position="632"/>
    </location>
</feature>
<dbReference type="KEGG" id="pco:PHACADRAFT_31623"/>
<dbReference type="InterPro" id="IPR027815">
    <property type="entry name" value="CSC1/OSCA1-like_cyt"/>
</dbReference>
<reference evidence="5 6" key="1">
    <citation type="journal article" date="2012" name="BMC Genomics">
        <title>Comparative genomics of the white-rot fungi, Phanerochaete carnosa and P. chrysosporium, to elucidate the genetic basis of the distinct wood types they colonize.</title>
        <authorList>
            <person name="Suzuki H."/>
            <person name="MacDonald J."/>
            <person name="Syed K."/>
            <person name="Salamov A."/>
            <person name="Hori C."/>
            <person name="Aerts A."/>
            <person name="Henrissat B."/>
            <person name="Wiebenga A."/>
            <person name="vanKuyk P.A."/>
            <person name="Barry K."/>
            <person name="Lindquist E."/>
            <person name="LaButti K."/>
            <person name="Lapidus A."/>
            <person name="Lucas S."/>
            <person name="Coutinho P."/>
            <person name="Gong Y."/>
            <person name="Samejima M."/>
            <person name="Mahadevan R."/>
            <person name="Abou-Zaid M."/>
            <person name="de Vries R.P."/>
            <person name="Igarashi K."/>
            <person name="Yadav J.S."/>
            <person name="Grigoriev I.V."/>
            <person name="Master E.R."/>
        </authorList>
    </citation>
    <scope>NUCLEOTIDE SEQUENCE [LARGE SCALE GENOMIC DNA]</scope>
    <source>
        <strain evidence="5 6">HHB-10118-sp</strain>
    </source>
</reference>
<dbReference type="GO" id="GO:0005227">
    <property type="term" value="F:calcium-activated cation channel activity"/>
    <property type="evidence" value="ECO:0007669"/>
    <property type="project" value="InterPro"/>
</dbReference>
<feature type="region of interest" description="Disordered" evidence="1">
    <location>
        <begin position="212"/>
        <end position="232"/>
    </location>
</feature>
<dbReference type="Pfam" id="PF02714">
    <property type="entry name" value="RSN1_7TM"/>
    <property type="match status" value="1"/>
</dbReference>
<dbReference type="Pfam" id="PF14703">
    <property type="entry name" value="PHM7_cyt"/>
    <property type="match status" value="1"/>
</dbReference>
<keyword evidence="2" id="KW-0472">Membrane</keyword>
<feature type="compositionally biased region" description="Polar residues" evidence="1">
    <location>
        <begin position="1006"/>
        <end position="1026"/>
    </location>
</feature>
<feature type="transmembrane region" description="Helical" evidence="2">
    <location>
        <begin position="409"/>
        <end position="429"/>
    </location>
</feature>
<feature type="compositionally biased region" description="Basic and acidic residues" evidence="1">
    <location>
        <begin position="924"/>
        <end position="936"/>
    </location>
</feature>
<proteinExistence type="predicted"/>
<keyword evidence="2" id="KW-0812">Transmembrane</keyword>
<evidence type="ECO:0000256" key="1">
    <source>
        <dbReference type="SAM" id="MobiDB-lite"/>
    </source>
</evidence>
<organism evidence="5 6">
    <name type="scientific">Phanerochaete carnosa (strain HHB-10118-sp)</name>
    <name type="common">White-rot fungus</name>
    <name type="synonym">Peniophora carnosa</name>
    <dbReference type="NCBI Taxonomy" id="650164"/>
    <lineage>
        <taxon>Eukaryota</taxon>
        <taxon>Fungi</taxon>
        <taxon>Dikarya</taxon>
        <taxon>Basidiomycota</taxon>
        <taxon>Agaricomycotina</taxon>
        <taxon>Agaricomycetes</taxon>
        <taxon>Polyporales</taxon>
        <taxon>Phanerochaetaceae</taxon>
        <taxon>Phanerochaete</taxon>
    </lineage>
</organism>
<dbReference type="GO" id="GO:0005886">
    <property type="term" value="C:plasma membrane"/>
    <property type="evidence" value="ECO:0007669"/>
    <property type="project" value="TreeGrafter"/>
</dbReference>
<evidence type="ECO:0008006" key="7">
    <source>
        <dbReference type="Google" id="ProtNLM"/>
    </source>
</evidence>
<evidence type="ECO:0000256" key="2">
    <source>
        <dbReference type="SAM" id="Phobius"/>
    </source>
</evidence>
<feature type="compositionally biased region" description="Basic and acidic residues" evidence="1">
    <location>
        <begin position="699"/>
        <end position="710"/>
    </location>
</feature>
<dbReference type="RefSeq" id="XP_007399266.1">
    <property type="nucleotide sequence ID" value="XM_007399204.1"/>
</dbReference>
<feature type="region of interest" description="Disordered" evidence="1">
    <location>
        <begin position="686"/>
        <end position="710"/>
    </location>
</feature>
<evidence type="ECO:0000313" key="5">
    <source>
        <dbReference type="EMBL" id="EKM51821.1"/>
    </source>
</evidence>
<gene>
    <name evidence="5" type="ORF">PHACADRAFT_31623</name>
</gene>
<keyword evidence="6" id="KW-1185">Reference proteome</keyword>
<feature type="transmembrane region" description="Helical" evidence="2">
    <location>
        <begin position="505"/>
        <end position="532"/>
    </location>
</feature>
<name>K5UPV4_PHACS</name>
<feature type="transmembrane region" description="Helical" evidence="2">
    <location>
        <begin position="450"/>
        <end position="473"/>
    </location>
</feature>
<evidence type="ECO:0000313" key="6">
    <source>
        <dbReference type="Proteomes" id="UP000008370"/>
    </source>
</evidence>
<dbReference type="OrthoDB" id="1689567at2759"/>
<keyword evidence="2" id="KW-1133">Transmembrane helix</keyword>
<dbReference type="PANTHER" id="PTHR13018">
    <property type="entry name" value="PROBABLE MEMBRANE PROTEIN DUF221-RELATED"/>
    <property type="match status" value="1"/>
</dbReference>
<feature type="transmembrane region" description="Helical" evidence="2">
    <location>
        <begin position="360"/>
        <end position="389"/>
    </location>
</feature>
<accession>K5UPV4</accession>
<feature type="region of interest" description="Disordered" evidence="1">
    <location>
        <begin position="905"/>
        <end position="1026"/>
    </location>
</feature>
<dbReference type="InterPro" id="IPR003864">
    <property type="entry name" value="CSC1/OSCA1-like_7TM"/>
</dbReference>
<evidence type="ECO:0000259" key="4">
    <source>
        <dbReference type="Pfam" id="PF14703"/>
    </source>
</evidence>
<dbReference type="GeneID" id="18919690"/>
<feature type="transmembrane region" description="Helical" evidence="2">
    <location>
        <begin position="643"/>
        <end position="662"/>
    </location>
</feature>